<comment type="caution">
    <text evidence="1">The sequence shown here is derived from an EMBL/GenBank/DDBJ whole genome shotgun (WGS) entry which is preliminary data.</text>
</comment>
<evidence type="ECO:0000313" key="1">
    <source>
        <dbReference type="EMBL" id="EEA90187.1"/>
    </source>
</evidence>
<evidence type="ECO:0000313" key="2">
    <source>
        <dbReference type="Proteomes" id="UP000003560"/>
    </source>
</evidence>
<protein>
    <submittedName>
        <fullName evidence="1">Uncharacterized protein</fullName>
    </submittedName>
</protein>
<reference evidence="1 2" key="2">
    <citation type="submission" date="2008-10" db="EMBL/GenBank/DDBJ databases">
        <authorList>
            <person name="Fulton L."/>
            <person name="Clifton S."/>
            <person name="Fulton B."/>
            <person name="Xu J."/>
            <person name="Minx P."/>
            <person name="Pepin K.H."/>
            <person name="Johnson M."/>
            <person name="Thiruvilangam P."/>
            <person name="Bhonagiri V."/>
            <person name="Nash W.E."/>
            <person name="Mardis E.R."/>
            <person name="Wilson R.K."/>
        </authorList>
    </citation>
    <scope>NUCLEOTIDE SEQUENCE [LARGE SCALE GENOMIC DNA]</scope>
    <source>
        <strain evidence="1 2">DSM 13279</strain>
    </source>
</reference>
<dbReference type="Proteomes" id="UP000003560">
    <property type="component" value="Unassembled WGS sequence"/>
</dbReference>
<sequence>MTGHIHSFTKHVPTARCLCAAPYRPARSSARAEGHLMWPSCEQGCSSTG</sequence>
<organism evidence="1 2">
    <name type="scientific">Collinsella stercoris DSM 13279</name>
    <dbReference type="NCBI Taxonomy" id="445975"/>
    <lineage>
        <taxon>Bacteria</taxon>
        <taxon>Bacillati</taxon>
        <taxon>Actinomycetota</taxon>
        <taxon>Coriobacteriia</taxon>
        <taxon>Coriobacteriales</taxon>
        <taxon>Coriobacteriaceae</taxon>
        <taxon>Collinsella</taxon>
    </lineage>
</organism>
<keyword evidence="2" id="KW-1185">Reference proteome</keyword>
<gene>
    <name evidence="1" type="ORF">COLSTE_01625</name>
</gene>
<dbReference type="EMBL" id="ABXJ01000084">
    <property type="protein sequence ID" value="EEA90187.1"/>
    <property type="molecule type" value="Genomic_DNA"/>
</dbReference>
<dbReference type="HOGENOM" id="CLU_3134497_0_0_11"/>
<reference evidence="1 2" key="1">
    <citation type="submission" date="2008-10" db="EMBL/GenBank/DDBJ databases">
        <title>Draft genome sequence of Collinsella stercoris (DSM 13279).</title>
        <authorList>
            <person name="Sudarsanam P."/>
            <person name="Ley R."/>
            <person name="Guruge J."/>
            <person name="Turnbaugh P.J."/>
            <person name="Mahowald M."/>
            <person name="Liep D."/>
            <person name="Gordon J."/>
        </authorList>
    </citation>
    <scope>NUCLEOTIDE SEQUENCE [LARGE SCALE GENOMIC DNA]</scope>
    <source>
        <strain evidence="1 2">DSM 13279</strain>
    </source>
</reference>
<name>B6GC07_9ACTN</name>
<proteinExistence type="predicted"/>
<dbReference type="AlphaFoldDB" id="B6GC07"/>
<accession>B6GC07</accession>